<feature type="binding site" evidence="13">
    <location>
        <position position="114"/>
    </location>
    <ligand>
        <name>FAD</name>
        <dbReference type="ChEBI" id="CHEBI:57692"/>
    </ligand>
</feature>
<evidence type="ECO:0000256" key="15">
    <source>
        <dbReference type="SAM" id="Phobius"/>
    </source>
</evidence>
<keyword evidence="15" id="KW-1133">Transmembrane helix</keyword>
<dbReference type="HOGENOM" id="CLU_003827_9_0_1"/>
<dbReference type="AlphaFoldDB" id="G7E0S1"/>
<evidence type="ECO:0000256" key="4">
    <source>
        <dbReference type="ARBA" id="ARBA00006105"/>
    </source>
</evidence>
<comment type="subcellular location">
    <subcellularLocation>
        <location evidence="2">Mitochondrion outer membrane</location>
        <topology evidence="2">Single-pass membrane protein</topology>
    </subcellularLocation>
</comment>
<dbReference type="PRINTS" id="PR00406">
    <property type="entry name" value="CYTB5RDTASE"/>
</dbReference>
<feature type="binding site" evidence="13">
    <location>
        <position position="122"/>
    </location>
    <ligand>
        <name>FAD</name>
        <dbReference type="ChEBI" id="CHEBI:57692"/>
    </ligand>
</feature>
<dbReference type="STRING" id="764103.G7E0S1"/>
<comment type="caution">
    <text evidence="17">The sequence shown here is derived from an EMBL/GenBank/DDBJ whole genome shotgun (WGS) entry which is preliminary data.</text>
</comment>
<protein>
    <recommendedName>
        <fullName evidence="14">NADH-cytochrome b5 reductase</fullName>
        <ecNumber evidence="14">1.6.2.2</ecNumber>
    </recommendedName>
</protein>
<evidence type="ECO:0000256" key="5">
    <source>
        <dbReference type="ARBA" id="ARBA00022630"/>
    </source>
</evidence>
<dbReference type="InterPro" id="IPR039261">
    <property type="entry name" value="FNR_nucleotide-bd"/>
</dbReference>
<evidence type="ECO:0000256" key="3">
    <source>
        <dbReference type="ARBA" id="ARBA00005156"/>
    </source>
</evidence>
<dbReference type="SUPFAM" id="SSF63380">
    <property type="entry name" value="Riboflavin synthase domain-like"/>
    <property type="match status" value="1"/>
</dbReference>
<dbReference type="OMA" id="VQIFMCG"/>
<keyword evidence="9 14" id="KW-0520">NAD</keyword>
<evidence type="ECO:0000256" key="2">
    <source>
        <dbReference type="ARBA" id="ARBA00004572"/>
    </source>
</evidence>
<evidence type="ECO:0000313" key="17">
    <source>
        <dbReference type="EMBL" id="GAA96431.1"/>
    </source>
</evidence>
<evidence type="ECO:0000256" key="1">
    <source>
        <dbReference type="ARBA" id="ARBA00001974"/>
    </source>
</evidence>
<feature type="transmembrane region" description="Helical" evidence="15">
    <location>
        <begin position="12"/>
        <end position="30"/>
    </location>
</feature>
<dbReference type="EMBL" id="BABT02000090">
    <property type="protein sequence ID" value="GAA96431.1"/>
    <property type="molecule type" value="Genomic_DNA"/>
</dbReference>
<feature type="domain" description="FAD-binding FR-type" evidence="16">
    <location>
        <begin position="43"/>
        <end position="146"/>
    </location>
</feature>
<keyword evidence="15" id="KW-0812">Transmembrane</keyword>
<evidence type="ECO:0000256" key="9">
    <source>
        <dbReference type="ARBA" id="ARBA00023027"/>
    </source>
</evidence>
<dbReference type="FunFam" id="2.40.30.10:FF:000032">
    <property type="entry name" value="NADH-cytochrome b5 reductase"/>
    <property type="match status" value="1"/>
</dbReference>
<comment type="pathway">
    <text evidence="3">Protein modification; peptidyl-diphthamide biosynthesis.</text>
</comment>
<evidence type="ECO:0000256" key="13">
    <source>
        <dbReference type="PIRSR" id="PIRSR601834-1"/>
    </source>
</evidence>
<feature type="binding site" evidence="13">
    <location>
        <position position="97"/>
    </location>
    <ligand>
        <name>FAD</name>
        <dbReference type="ChEBI" id="CHEBI:57692"/>
    </ligand>
</feature>
<accession>G7E0S1</accession>
<dbReference type="InterPro" id="IPR001834">
    <property type="entry name" value="CBR-like"/>
</dbReference>
<organism evidence="17 18">
    <name type="scientific">Mixia osmundae (strain CBS 9802 / IAM 14324 / JCM 22182 / KY 12970)</name>
    <dbReference type="NCBI Taxonomy" id="764103"/>
    <lineage>
        <taxon>Eukaryota</taxon>
        <taxon>Fungi</taxon>
        <taxon>Dikarya</taxon>
        <taxon>Basidiomycota</taxon>
        <taxon>Pucciniomycotina</taxon>
        <taxon>Mixiomycetes</taxon>
        <taxon>Mixiales</taxon>
        <taxon>Mixiaceae</taxon>
        <taxon>Mixia</taxon>
    </lineage>
</organism>
<keyword evidence="7 13" id="KW-0274">FAD</keyword>
<evidence type="ECO:0000256" key="10">
    <source>
        <dbReference type="ARBA" id="ARBA00023128"/>
    </source>
</evidence>
<dbReference type="EC" id="1.6.2.2" evidence="14"/>
<dbReference type="GO" id="GO:0090524">
    <property type="term" value="F:cytochrome-b5 reductase activity, acting on NADH"/>
    <property type="evidence" value="ECO:0007669"/>
    <property type="project" value="UniProtKB-EC"/>
</dbReference>
<dbReference type="SUPFAM" id="SSF52343">
    <property type="entry name" value="Ferredoxin reductase-like, C-terminal NADP-linked domain"/>
    <property type="match status" value="1"/>
</dbReference>
<dbReference type="PANTHER" id="PTHR19370">
    <property type="entry name" value="NADH-CYTOCHROME B5 REDUCTASE"/>
    <property type="match status" value="1"/>
</dbReference>
<keyword evidence="5 13" id="KW-0285">Flavoprotein</keyword>
<keyword evidence="8 14" id="KW-0560">Oxidoreductase</keyword>
<name>G7E0S1_MIXOS</name>
<evidence type="ECO:0000256" key="14">
    <source>
        <dbReference type="RuleBase" id="RU361226"/>
    </source>
</evidence>
<evidence type="ECO:0000313" key="18">
    <source>
        <dbReference type="Proteomes" id="UP000009131"/>
    </source>
</evidence>
<keyword evidence="18" id="KW-1185">Reference proteome</keyword>
<dbReference type="Gene3D" id="3.40.50.80">
    <property type="entry name" value="Nucleotide-binding domain of ferredoxin-NADP reductase (FNR) module"/>
    <property type="match status" value="1"/>
</dbReference>
<dbReference type="InterPro" id="IPR001433">
    <property type="entry name" value="OxRdtase_FAD/NAD-bd"/>
</dbReference>
<dbReference type="InterPro" id="IPR008333">
    <property type="entry name" value="Cbr1-like_FAD-bd_dom"/>
</dbReference>
<evidence type="ECO:0000256" key="6">
    <source>
        <dbReference type="ARBA" id="ARBA00022787"/>
    </source>
</evidence>
<dbReference type="FunCoup" id="G7E0S1">
    <property type="interactions" value="127"/>
</dbReference>
<dbReference type="GO" id="GO:0005741">
    <property type="term" value="C:mitochondrial outer membrane"/>
    <property type="evidence" value="ECO:0007669"/>
    <property type="project" value="UniProtKB-SubCell"/>
</dbReference>
<keyword evidence="6" id="KW-1000">Mitochondrion outer membrane</keyword>
<feature type="binding site" evidence="13">
    <location>
        <position position="95"/>
    </location>
    <ligand>
        <name>FAD</name>
        <dbReference type="ChEBI" id="CHEBI:57692"/>
    </ligand>
</feature>
<dbReference type="Pfam" id="PF00175">
    <property type="entry name" value="NAD_binding_1"/>
    <property type="match status" value="1"/>
</dbReference>
<dbReference type="PRINTS" id="PR00371">
    <property type="entry name" value="FPNCR"/>
</dbReference>
<evidence type="ECO:0000256" key="8">
    <source>
        <dbReference type="ARBA" id="ARBA00023002"/>
    </source>
</evidence>
<dbReference type="OrthoDB" id="432685at2759"/>
<dbReference type="CDD" id="cd06183">
    <property type="entry name" value="cyt_b5_reduct_like"/>
    <property type="match status" value="1"/>
</dbReference>
<evidence type="ECO:0000256" key="7">
    <source>
        <dbReference type="ARBA" id="ARBA00022827"/>
    </source>
</evidence>
<evidence type="ECO:0000259" key="16">
    <source>
        <dbReference type="PROSITE" id="PS51384"/>
    </source>
</evidence>
<keyword evidence="10" id="KW-0496">Mitochondrion</keyword>
<dbReference type="Proteomes" id="UP000009131">
    <property type="component" value="Unassembled WGS sequence"/>
</dbReference>
<dbReference type="PANTHER" id="PTHR19370:SF184">
    <property type="entry name" value="NADH-CYTOCHROME B5 REDUCTASE-LIKE"/>
    <property type="match status" value="1"/>
</dbReference>
<comment type="similarity">
    <text evidence="4 14">Belongs to the flavoprotein pyridine nucleotide cytochrome reductase family.</text>
</comment>
<dbReference type="RefSeq" id="XP_014568051.1">
    <property type="nucleotide sequence ID" value="XM_014712565.1"/>
</dbReference>
<dbReference type="eggNOG" id="KOG0534">
    <property type="taxonomic scope" value="Eukaryota"/>
</dbReference>
<dbReference type="FunFam" id="3.40.50.80:FF:000009">
    <property type="entry name" value="NADH-cytochrome b5 reductase"/>
    <property type="match status" value="1"/>
</dbReference>
<evidence type="ECO:0000256" key="11">
    <source>
        <dbReference type="ARBA" id="ARBA00047682"/>
    </source>
</evidence>
<comment type="catalytic activity">
    <reaction evidence="11 14">
        <text>2 Fe(III)-[cytochrome b5] + NADH = 2 Fe(II)-[cytochrome b5] + NAD(+) + H(+)</text>
        <dbReference type="Rhea" id="RHEA:46680"/>
        <dbReference type="Rhea" id="RHEA-COMP:10438"/>
        <dbReference type="Rhea" id="RHEA-COMP:10439"/>
        <dbReference type="ChEBI" id="CHEBI:15378"/>
        <dbReference type="ChEBI" id="CHEBI:29033"/>
        <dbReference type="ChEBI" id="CHEBI:29034"/>
        <dbReference type="ChEBI" id="CHEBI:57540"/>
        <dbReference type="ChEBI" id="CHEBI:57945"/>
        <dbReference type="EC" id="1.6.2.2"/>
    </reaction>
</comment>
<evidence type="ECO:0000256" key="12">
    <source>
        <dbReference type="ARBA" id="ARBA00049138"/>
    </source>
</evidence>
<dbReference type="Pfam" id="PF00970">
    <property type="entry name" value="FAD_binding_6"/>
    <property type="match status" value="1"/>
</dbReference>
<proteinExistence type="inferred from homology"/>
<gene>
    <name evidence="17" type="primary">Mo03099</name>
    <name evidence="17" type="ORF">E5Q_03099</name>
</gene>
<feature type="binding site" evidence="13">
    <location>
        <position position="121"/>
    </location>
    <ligand>
        <name>FAD</name>
        <dbReference type="ChEBI" id="CHEBI:57692"/>
    </ligand>
</feature>
<dbReference type="GO" id="GO:0005783">
    <property type="term" value="C:endoplasmic reticulum"/>
    <property type="evidence" value="ECO:0007669"/>
    <property type="project" value="TreeGrafter"/>
</dbReference>
<dbReference type="Gene3D" id="2.40.30.10">
    <property type="entry name" value="Translation factors"/>
    <property type="match status" value="1"/>
</dbReference>
<comment type="catalytic activity">
    <reaction evidence="12">
        <text>2 Fe(3+)-[Dph3] + NADH = 2 Fe(2+)-[Dph3] + NAD(+) + H(+)</text>
        <dbReference type="Rhea" id="RHEA:71231"/>
        <dbReference type="Rhea" id="RHEA-COMP:18002"/>
        <dbReference type="Rhea" id="RHEA-COMP:18003"/>
        <dbReference type="ChEBI" id="CHEBI:15378"/>
        <dbReference type="ChEBI" id="CHEBI:29033"/>
        <dbReference type="ChEBI" id="CHEBI:29034"/>
        <dbReference type="ChEBI" id="CHEBI:57540"/>
        <dbReference type="ChEBI" id="CHEBI:57945"/>
        <dbReference type="ChEBI" id="CHEBI:83228"/>
    </reaction>
    <physiologicalReaction direction="left-to-right" evidence="12">
        <dbReference type="Rhea" id="RHEA:71232"/>
    </physiologicalReaction>
</comment>
<dbReference type="InterPro" id="IPR001709">
    <property type="entry name" value="Flavoprot_Pyr_Nucl_cyt_Rdtase"/>
</dbReference>
<feature type="binding site" evidence="13">
    <location>
        <position position="163"/>
    </location>
    <ligand>
        <name>FAD</name>
        <dbReference type="ChEBI" id="CHEBI:57692"/>
    </ligand>
</feature>
<comment type="cofactor">
    <cofactor evidence="1 13 14">
        <name>FAD</name>
        <dbReference type="ChEBI" id="CHEBI:57692"/>
    </cofactor>
</comment>
<reference evidence="17 18" key="1">
    <citation type="journal article" date="2011" name="J. Gen. Appl. Microbiol.">
        <title>Draft genome sequencing of the enigmatic basidiomycete Mixia osmundae.</title>
        <authorList>
            <person name="Nishida H."/>
            <person name="Nagatsuka Y."/>
            <person name="Sugiyama J."/>
        </authorList>
    </citation>
    <scope>NUCLEOTIDE SEQUENCE [LARGE SCALE GENOMIC DNA]</scope>
    <source>
        <strain evidence="18">CBS 9802 / IAM 14324 / JCM 22182 / KY 12970</strain>
    </source>
</reference>
<dbReference type="PROSITE" id="PS51384">
    <property type="entry name" value="FAD_FR"/>
    <property type="match status" value="1"/>
</dbReference>
<dbReference type="InterPro" id="IPR017938">
    <property type="entry name" value="Riboflavin_synthase-like_b-brl"/>
</dbReference>
<dbReference type="InterPro" id="IPR017927">
    <property type="entry name" value="FAD-bd_FR_type"/>
</dbReference>
<sequence length="285" mass="31762">MGTWPPQNPEHVIGSIIALVIGTIIALLLTPSSSKRKPVLNPKEWQEYTLQKIDKVSSNTGHYRFKLNRPDDILGLPIGQHLSVMAHIDGKDIQRSYTPTSSDDEKGFFELMIKSYPQGNVSKHIGEMEVGDKLKVKGPKGTMHYTPDMCSEIGMVAGGTGITPMLQIIRACCKNAKDTTKISLIYANQTPEDILLRDELDSLAKEHDKFHVHYTVDKAPDGWEYSTGYVTKEMIEEHLPKHSDTSKMLLCGPPPQVSAVAKTLTSMGWPEPRTVSKKEDAVYKF</sequence>
<keyword evidence="15" id="KW-0472">Membrane</keyword>
<reference evidence="17 18" key="2">
    <citation type="journal article" date="2012" name="Open Biol.">
        <title>Characteristics of nucleosomes and linker DNA regions on the genome of the basidiomycete Mixia osmundae revealed by mono- and dinucleosome mapping.</title>
        <authorList>
            <person name="Nishida H."/>
            <person name="Kondo S."/>
            <person name="Matsumoto T."/>
            <person name="Suzuki Y."/>
            <person name="Yoshikawa H."/>
            <person name="Taylor T.D."/>
            <person name="Sugiyama J."/>
        </authorList>
    </citation>
    <scope>NUCLEOTIDE SEQUENCE [LARGE SCALE GENOMIC DNA]</scope>
    <source>
        <strain evidence="18">CBS 9802 / IAM 14324 / JCM 22182 / KY 12970</strain>
    </source>
</reference>
<dbReference type="InParanoid" id="G7E0S1"/>